<feature type="transmembrane region" description="Helical" evidence="1">
    <location>
        <begin position="12"/>
        <end position="34"/>
    </location>
</feature>
<feature type="transmembrane region" description="Helical" evidence="1">
    <location>
        <begin position="298"/>
        <end position="318"/>
    </location>
</feature>
<feature type="transmembrane region" description="Helical" evidence="1">
    <location>
        <begin position="94"/>
        <end position="117"/>
    </location>
</feature>
<feature type="transmembrane region" description="Helical" evidence="1">
    <location>
        <begin position="193"/>
        <end position="218"/>
    </location>
</feature>
<evidence type="ECO:0000256" key="1">
    <source>
        <dbReference type="SAM" id="Phobius"/>
    </source>
</evidence>
<keyword evidence="3" id="KW-1185">Reference proteome</keyword>
<dbReference type="PANTHER" id="PTHR12242:SF9">
    <property type="entry name" value="OS01G0171800 PROTEIN"/>
    <property type="match status" value="1"/>
</dbReference>
<accession>A0AAV8C6M9</accession>
<dbReference type="PANTHER" id="PTHR12242">
    <property type="entry name" value="OS02G0130600 PROTEIN-RELATED"/>
    <property type="match status" value="1"/>
</dbReference>
<gene>
    <name evidence="2" type="ORF">LUZ62_084686</name>
</gene>
<keyword evidence="1" id="KW-1133">Transmembrane helix</keyword>
<evidence type="ECO:0000313" key="2">
    <source>
        <dbReference type="EMBL" id="KAJ4750281.1"/>
    </source>
</evidence>
<organism evidence="2 3">
    <name type="scientific">Rhynchospora pubera</name>
    <dbReference type="NCBI Taxonomy" id="906938"/>
    <lineage>
        <taxon>Eukaryota</taxon>
        <taxon>Viridiplantae</taxon>
        <taxon>Streptophyta</taxon>
        <taxon>Embryophyta</taxon>
        <taxon>Tracheophyta</taxon>
        <taxon>Spermatophyta</taxon>
        <taxon>Magnoliopsida</taxon>
        <taxon>Liliopsida</taxon>
        <taxon>Poales</taxon>
        <taxon>Cyperaceae</taxon>
        <taxon>Cyperoideae</taxon>
        <taxon>Rhynchosporeae</taxon>
        <taxon>Rhynchospora</taxon>
    </lineage>
</organism>
<comment type="caution">
    <text evidence="2">The sequence shown here is derived from an EMBL/GenBank/DDBJ whole genome shotgun (WGS) entry which is preliminary data.</text>
</comment>
<dbReference type="GO" id="GO:0016020">
    <property type="term" value="C:membrane"/>
    <property type="evidence" value="ECO:0007669"/>
    <property type="project" value="TreeGrafter"/>
</dbReference>
<dbReference type="AlphaFoldDB" id="A0AAV8C6M9"/>
<keyword evidence="1 2" id="KW-0812">Transmembrane</keyword>
<sequence length="337" mass="39320">MSTDTNTLQYWINWRFLLCTVWVLCPMVAAAILIRKYEGPSHGPGVGVVYSDESWRPCFKHLNPAWLLAYRLLSFFFLLFLLFLNFAVDGLDSLFYYTIWTFFLVTLYFAIGSVLSIHGCRQYRRWQGCTERRALIGPDSDRERGTYVPPTIQGIPYPTNSNANSSYGTDQTQKEICFPQVADDRKIAGFWGYLFQIIYQTNAGAVMITDCVFWFVIFPFRAMKDYDFNLLLAGTHSVNVVFLIGDITLNSLQFPWFRIAYFLLFTGIFVIFQWAFHACVSMWWPYPFMDLSLPLSPLWYFAVAALHLPCYAVFPLVMKLKHYLLSRFFPHSYHLLK</sequence>
<keyword evidence="1" id="KW-0472">Membrane</keyword>
<name>A0AAV8C6M9_9POAL</name>
<feature type="transmembrane region" description="Helical" evidence="1">
    <location>
        <begin position="261"/>
        <end position="286"/>
    </location>
</feature>
<dbReference type="Proteomes" id="UP001140206">
    <property type="component" value="Chromosome 5"/>
</dbReference>
<evidence type="ECO:0000313" key="3">
    <source>
        <dbReference type="Proteomes" id="UP001140206"/>
    </source>
</evidence>
<proteinExistence type="predicted"/>
<reference evidence="2" key="1">
    <citation type="submission" date="2022-08" db="EMBL/GenBank/DDBJ databases">
        <authorList>
            <person name="Marques A."/>
        </authorList>
    </citation>
    <scope>NUCLEOTIDE SEQUENCE</scope>
    <source>
        <strain evidence="2">RhyPub2mFocal</strain>
        <tissue evidence="2">Leaves</tissue>
    </source>
</reference>
<feature type="transmembrane region" description="Helical" evidence="1">
    <location>
        <begin position="65"/>
        <end position="88"/>
    </location>
</feature>
<protein>
    <submittedName>
        <fullName evidence="2">Transmembrane protein</fullName>
    </submittedName>
</protein>
<dbReference type="EMBL" id="JAMFTS010000005">
    <property type="protein sequence ID" value="KAJ4750281.1"/>
    <property type="molecule type" value="Genomic_DNA"/>
</dbReference>